<evidence type="ECO:0000313" key="4">
    <source>
        <dbReference type="Proteomes" id="UP000271162"/>
    </source>
</evidence>
<name>A0A0N4Y621_NIPBR</name>
<dbReference type="SUPFAM" id="SSF50978">
    <property type="entry name" value="WD40 repeat-like"/>
    <property type="match status" value="1"/>
</dbReference>
<dbReference type="STRING" id="27835.A0A0N4Y621"/>
<gene>
    <name evidence="3" type="ORF">NBR_LOCUS11500</name>
</gene>
<dbReference type="PANTHER" id="PTHR13211:SF0">
    <property type="entry name" value="TELOMERASE CAJAL BODY PROTEIN 1"/>
    <property type="match status" value="1"/>
</dbReference>
<evidence type="ECO:0000256" key="1">
    <source>
        <dbReference type="ARBA" id="ARBA00038279"/>
    </source>
</evidence>
<dbReference type="Gene3D" id="2.130.10.10">
    <property type="entry name" value="YVTN repeat-like/Quinoprotein amine dehydrogenase"/>
    <property type="match status" value="1"/>
</dbReference>
<dbReference type="AlphaFoldDB" id="A0A0N4Y621"/>
<reference evidence="5" key="1">
    <citation type="submission" date="2017-02" db="UniProtKB">
        <authorList>
            <consortium name="WormBaseParasite"/>
        </authorList>
    </citation>
    <scope>IDENTIFICATION</scope>
</reference>
<dbReference type="GO" id="GO:0030576">
    <property type="term" value="P:Cajal body organization"/>
    <property type="evidence" value="ECO:0007669"/>
    <property type="project" value="TreeGrafter"/>
</dbReference>
<dbReference type="GO" id="GO:0015030">
    <property type="term" value="C:Cajal body"/>
    <property type="evidence" value="ECO:0007669"/>
    <property type="project" value="TreeGrafter"/>
</dbReference>
<dbReference type="InterPro" id="IPR036322">
    <property type="entry name" value="WD40_repeat_dom_sf"/>
</dbReference>
<comment type="similarity">
    <text evidence="1">Belongs to the TCAB1 family.</text>
</comment>
<organism evidence="5">
    <name type="scientific">Nippostrongylus brasiliensis</name>
    <name type="common">Rat hookworm</name>
    <dbReference type="NCBI Taxonomy" id="27835"/>
    <lineage>
        <taxon>Eukaryota</taxon>
        <taxon>Metazoa</taxon>
        <taxon>Ecdysozoa</taxon>
        <taxon>Nematoda</taxon>
        <taxon>Chromadorea</taxon>
        <taxon>Rhabditida</taxon>
        <taxon>Rhabditina</taxon>
        <taxon>Rhabditomorpha</taxon>
        <taxon>Strongyloidea</taxon>
        <taxon>Heligmosomidae</taxon>
        <taxon>Nippostrongylus</taxon>
    </lineage>
</organism>
<dbReference type="PANTHER" id="PTHR13211">
    <property type="entry name" value="TELOMERASE CAJAL BODY PROTEIN 1"/>
    <property type="match status" value="1"/>
</dbReference>
<dbReference type="Pfam" id="PF00400">
    <property type="entry name" value="WD40"/>
    <property type="match status" value="2"/>
</dbReference>
<keyword evidence="4" id="KW-1185">Reference proteome</keyword>
<dbReference type="GO" id="GO:0003723">
    <property type="term" value="F:RNA binding"/>
    <property type="evidence" value="ECO:0007669"/>
    <property type="project" value="TreeGrafter"/>
</dbReference>
<dbReference type="WBParaSite" id="NBR_0001149901-mRNA-1">
    <property type="protein sequence ID" value="NBR_0001149901-mRNA-1"/>
    <property type="gene ID" value="NBR_0001149901"/>
</dbReference>
<dbReference type="SMART" id="SM00320">
    <property type="entry name" value="WD40"/>
    <property type="match status" value="5"/>
</dbReference>
<evidence type="ECO:0000313" key="3">
    <source>
        <dbReference type="EMBL" id="VDL75089.1"/>
    </source>
</evidence>
<dbReference type="EMBL" id="UYSL01020538">
    <property type="protein sequence ID" value="VDL75089.1"/>
    <property type="molecule type" value="Genomic_DNA"/>
</dbReference>
<reference evidence="3 4" key="2">
    <citation type="submission" date="2018-11" db="EMBL/GenBank/DDBJ databases">
        <authorList>
            <consortium name="Pathogen Informatics"/>
        </authorList>
    </citation>
    <scope>NUCLEOTIDE SEQUENCE [LARGE SCALE GENOMIC DNA]</scope>
</reference>
<dbReference type="InterPro" id="IPR051150">
    <property type="entry name" value="SWT21/TCAB1_mRNA_Telomere"/>
</dbReference>
<accession>A0A0N4Y621</accession>
<protein>
    <recommendedName>
        <fullName evidence="2">WD repeat-containing protein 79</fullName>
    </recommendedName>
</protein>
<dbReference type="InterPro" id="IPR001680">
    <property type="entry name" value="WD40_rpt"/>
</dbReference>
<proteinExistence type="inferred from homology"/>
<evidence type="ECO:0000313" key="5">
    <source>
        <dbReference type="WBParaSite" id="NBR_0001149901-mRNA-1"/>
    </source>
</evidence>
<dbReference type="Proteomes" id="UP000271162">
    <property type="component" value="Unassembled WGS sequence"/>
</dbReference>
<sequence length="533" mass="58981">MEATRLRQSGIATEKPRHGDLGCIDILSSLREQCDSVLQAVNDRTDELTTNTHADDSPMDDGNAEFENLVNEVRTATESAETALIDPSSGSSCLLEAKKRLETVQAMMLRLTDIATENAKWDTERVDILSSLKEKLDGILQSIAGRISQQSAEPSTSVDSVNPEAVAAIMAKLNDPEAKLNRQYSNGSADVKIRDERAYLQGIHKIYPTSQITSAETVAPVADYCSESVEDNNFVKLCRFSPSGQHITTTSADNCARIFAIDADVKLAPVAKIPLGDPIYDANWLPGSVERQLVATTAKHHPIHLWSHDGTRIASYRGINHLDELTAAYSVAFSNDGSHLYGGYDTCIRIWDTDRPGRQLSTIKTWDKQTGGQKSIVSCIAMNKSFNGVYAVATYDGSVGLYSDRSNSLECMFSTDANAITDLRYSYDGQRLFVAPRKAENILCYDMRIPGTLLYSMRRPFNTNQRVCFDIESVFDGEIPLAALCTGERVFPRPRMTDSPSSSDSDEDVCYRERKLEEDLNNSLQLWKFTPAC</sequence>
<dbReference type="InterPro" id="IPR015943">
    <property type="entry name" value="WD40/YVTN_repeat-like_dom_sf"/>
</dbReference>
<evidence type="ECO:0000256" key="2">
    <source>
        <dbReference type="ARBA" id="ARBA00041558"/>
    </source>
</evidence>